<accession>A0A1R0GLD3</accession>
<evidence type="ECO:0000313" key="2">
    <source>
        <dbReference type="EMBL" id="OLY77703.1"/>
    </source>
</evidence>
<name>A0A1R0GLD3_9FUNG</name>
<feature type="compositionally biased region" description="Polar residues" evidence="1">
    <location>
        <begin position="286"/>
        <end position="297"/>
    </location>
</feature>
<dbReference type="AlphaFoldDB" id="A0A1R0GLD3"/>
<feature type="region of interest" description="Disordered" evidence="1">
    <location>
        <begin position="124"/>
        <end position="150"/>
    </location>
</feature>
<reference evidence="2 3" key="1">
    <citation type="journal article" date="2016" name="Mol. Biol. Evol.">
        <title>Genome-Wide Survey of Gut Fungi (Harpellales) Reveals the First Horizontally Transferred Ubiquitin Gene from a Mosquito Host.</title>
        <authorList>
            <person name="Wang Y."/>
            <person name="White M.M."/>
            <person name="Kvist S."/>
            <person name="Moncalvo J.M."/>
        </authorList>
    </citation>
    <scope>NUCLEOTIDE SEQUENCE [LARGE SCALE GENOMIC DNA]</scope>
    <source>
        <strain evidence="2 3">ALG-7-W6</strain>
    </source>
</reference>
<feature type="region of interest" description="Disordered" evidence="1">
    <location>
        <begin position="285"/>
        <end position="307"/>
    </location>
</feature>
<organism evidence="2 3">
    <name type="scientific">Smittium mucronatum</name>
    <dbReference type="NCBI Taxonomy" id="133383"/>
    <lineage>
        <taxon>Eukaryota</taxon>
        <taxon>Fungi</taxon>
        <taxon>Fungi incertae sedis</taxon>
        <taxon>Zoopagomycota</taxon>
        <taxon>Kickxellomycotina</taxon>
        <taxon>Harpellomycetes</taxon>
        <taxon>Harpellales</taxon>
        <taxon>Legeriomycetaceae</taxon>
        <taxon>Smittium</taxon>
    </lineage>
</organism>
<feature type="region of interest" description="Disordered" evidence="1">
    <location>
        <begin position="1"/>
        <end position="53"/>
    </location>
</feature>
<proteinExistence type="predicted"/>
<protein>
    <submittedName>
        <fullName evidence="2">Uncharacterized protein</fullName>
    </submittedName>
</protein>
<feature type="compositionally biased region" description="Basic and acidic residues" evidence="1">
    <location>
        <begin position="20"/>
        <end position="33"/>
    </location>
</feature>
<feature type="compositionally biased region" description="Basic and acidic residues" evidence="1">
    <location>
        <begin position="40"/>
        <end position="49"/>
    </location>
</feature>
<keyword evidence="3" id="KW-1185">Reference proteome</keyword>
<sequence>MNDHFSDDSDEEGFLSSKCTQEKRSTKIEKKSEGLGSHGSHFDLNDRSNRVSLPKSVREIDDVYEAQQTQSVVLGPKISKLKHTHHYEAAESSSLYQKSELINESNKSNDKSGKLSESLNSVSVKFHSEPPSPFENHDLPTETGHSYYKDYKGPNIENDLGLNEPIGDRCLLSDKGYFLNYESIRKINNSFATFENNILHLIQSNYSQIFTQYTPYNSPSSYSPVKNKNVSPSTNNLHYKRHSRFHFRDYTFVNPQISKKSLMNSEIINGFAAFSDLVISIDPEESNNPKNSGNSIFKNKHSEKQNMETKKFPRFKKKTLKKDIVRKGPKIFLDFNDCNNFRNTEKIAKMTLDSLILTFKGREFYKKTHYLDLKFPNSSVHSFSSNSFIFPRNRTEESFSTKTISIILKFMKDLICRFSLSGK</sequence>
<comment type="caution">
    <text evidence="2">The sequence shown here is derived from an EMBL/GenBank/DDBJ whole genome shotgun (WGS) entry which is preliminary data.</text>
</comment>
<evidence type="ECO:0000313" key="3">
    <source>
        <dbReference type="Proteomes" id="UP000187455"/>
    </source>
</evidence>
<dbReference type="EMBL" id="LSSL01007722">
    <property type="protein sequence ID" value="OLY77703.1"/>
    <property type="molecule type" value="Genomic_DNA"/>
</dbReference>
<gene>
    <name evidence="2" type="ORF">AYI68_g8264</name>
</gene>
<evidence type="ECO:0000256" key="1">
    <source>
        <dbReference type="SAM" id="MobiDB-lite"/>
    </source>
</evidence>
<dbReference type="Proteomes" id="UP000187455">
    <property type="component" value="Unassembled WGS sequence"/>
</dbReference>